<reference evidence="3 4" key="2">
    <citation type="journal article" date="2019" name="Appl. Environ. Microbiol.">
        <title>Population genetics and characterization of Campylobacter jejuni isolates in western jackdaws and game birds in Finland.</title>
        <authorList>
            <person name="Kovanen S."/>
            <person name="Rossi M."/>
            <person name="Pohja-Mykra M."/>
            <person name="Nieminen T."/>
            <person name="Raunio-Saarnisto M."/>
            <person name="Sauvala M."/>
            <person name="Fredriksson-Ahomaa M."/>
            <person name="Hanninen M.L."/>
            <person name="Kivisto R."/>
        </authorList>
    </citation>
    <scope>NUCLEOTIDE SEQUENCE [LARGE SCALE GENOMIC DNA]</scope>
    <source>
        <strain evidence="3 4">CB313</strain>
        <strain evidence="2">SO-26</strain>
    </source>
</reference>
<evidence type="ECO:0000313" key="2">
    <source>
        <dbReference type="EMBL" id="RTI48668.1"/>
    </source>
</evidence>
<feature type="signal peptide" evidence="1">
    <location>
        <begin position="1"/>
        <end position="20"/>
    </location>
</feature>
<dbReference type="AlphaFoldDB" id="A0A431EA03"/>
<comment type="caution">
    <text evidence="3">The sequence shown here is derived from an EMBL/GenBank/DDBJ whole genome shotgun (WGS) entry which is preliminary data.</text>
</comment>
<organism evidence="3 4">
    <name type="scientific">Campylobacter jejuni</name>
    <dbReference type="NCBI Taxonomy" id="197"/>
    <lineage>
        <taxon>Bacteria</taxon>
        <taxon>Pseudomonadati</taxon>
        <taxon>Campylobacterota</taxon>
        <taxon>Epsilonproteobacteria</taxon>
        <taxon>Campylobacterales</taxon>
        <taxon>Campylobacteraceae</taxon>
        <taxon>Campylobacter</taxon>
    </lineage>
</organism>
<reference evidence="2" key="1">
    <citation type="submission" date="2018-01" db="EMBL/GenBank/DDBJ databases">
        <authorList>
            <person name="Kovanen S."/>
            <person name="Nieminen T."/>
            <person name="Pohja-Mykra M."/>
            <person name="Raunio-Saarnisto M."/>
            <person name="Sauvala M."/>
            <person name="Fredriksson-Ahomaa M."/>
            <person name="Hanninen M.-L."/>
            <person name="Kivisto R."/>
        </authorList>
    </citation>
    <scope>NUCLEOTIDE SEQUENCE</scope>
    <source>
        <strain evidence="2">SO-26</strain>
    </source>
</reference>
<dbReference type="Proteomes" id="UP000288507">
    <property type="component" value="Unassembled WGS sequence"/>
</dbReference>
<dbReference type="RefSeq" id="WP_126232546.1">
    <property type="nucleotide sequence ID" value="NZ_PQZD01000003.1"/>
</dbReference>
<dbReference type="PROSITE" id="PS51257">
    <property type="entry name" value="PROKAR_LIPOPROTEIN"/>
    <property type="match status" value="1"/>
</dbReference>
<evidence type="ECO:0008006" key="5">
    <source>
        <dbReference type="Google" id="ProtNLM"/>
    </source>
</evidence>
<accession>A0A431EA03</accession>
<protein>
    <recommendedName>
        <fullName evidence="5">Lipoprotein</fullName>
    </recommendedName>
</protein>
<proteinExistence type="predicted"/>
<sequence length="81" mass="9072">MKLSILILTGALIFTGCSTATVTHTELIPTQIKCDVELPTPPTIDNELKGSPEKIIEKVLNNYEKQKKYSSELLILLNRCR</sequence>
<gene>
    <name evidence="3" type="ORF">C3H57_09700</name>
    <name evidence="2" type="ORF">C3I27_04390</name>
</gene>
<dbReference type="Proteomes" id="UP000287197">
    <property type="component" value="Unassembled WGS sequence"/>
</dbReference>
<name>A0A431EA03_CAMJU</name>
<feature type="chain" id="PRO_5042714863" description="Lipoprotein" evidence="1">
    <location>
        <begin position="21"/>
        <end position="81"/>
    </location>
</feature>
<evidence type="ECO:0000313" key="4">
    <source>
        <dbReference type="Proteomes" id="UP000288507"/>
    </source>
</evidence>
<dbReference type="EMBL" id="PQZD01000003">
    <property type="protein sequence ID" value="RTI48668.1"/>
    <property type="molecule type" value="Genomic_DNA"/>
</dbReference>
<dbReference type="EMBL" id="PRBV01000024">
    <property type="protein sequence ID" value="RTJ77995.1"/>
    <property type="molecule type" value="Genomic_DNA"/>
</dbReference>
<evidence type="ECO:0000313" key="3">
    <source>
        <dbReference type="EMBL" id="RTJ77995.1"/>
    </source>
</evidence>
<evidence type="ECO:0000256" key="1">
    <source>
        <dbReference type="SAM" id="SignalP"/>
    </source>
</evidence>
<keyword evidence="1" id="KW-0732">Signal</keyword>